<dbReference type="PANTHER" id="PTHR45080:SF32">
    <property type="entry name" value="MAM DOMAIN CONTAINING GLYCOSYLPHOSPHATIDYLINOSITOL ANCHOR 1"/>
    <property type="match status" value="1"/>
</dbReference>
<dbReference type="InterPro" id="IPR036179">
    <property type="entry name" value="Ig-like_dom_sf"/>
</dbReference>
<proteinExistence type="predicted"/>
<feature type="chain" id="PRO_5042515078" evidence="4">
    <location>
        <begin position="22"/>
        <end position="277"/>
    </location>
</feature>
<dbReference type="SUPFAM" id="SSF48726">
    <property type="entry name" value="Immunoglobulin"/>
    <property type="match status" value="2"/>
</dbReference>
<dbReference type="GO" id="GO:0005886">
    <property type="term" value="C:plasma membrane"/>
    <property type="evidence" value="ECO:0007669"/>
    <property type="project" value="TreeGrafter"/>
</dbReference>
<dbReference type="InterPro" id="IPR013783">
    <property type="entry name" value="Ig-like_fold"/>
</dbReference>
<dbReference type="SMART" id="SM00409">
    <property type="entry name" value="IG"/>
    <property type="match status" value="1"/>
</dbReference>
<keyword evidence="4" id="KW-0732">Signal</keyword>
<sequence>MKTCRLACLFFFTVLLVAADAARGGGRGGGSRRGTGRVYKSRMPILIPNRNPASANYYENKDGAKIVKASHFEFDYMLGRKITFVCMATGFPRPEITWLKDGIEMYHHKFFQVFFVMPRPTVMLFLLLVLMLTGQQTLGRRGRNRGKTKSRVQIGLPITGKYRDPESDQYYNNHNGAKIILASHFDLEYVLGHKIAFLCIARGNPRPHITWYKDGSEIYTHLYMHTHEWQIGDDRVKSKLEIDPATQMDAGVYECMADNMYSIDRRSFKTDFSIAFD</sequence>
<dbReference type="GO" id="GO:0043025">
    <property type="term" value="C:neuronal cell body"/>
    <property type="evidence" value="ECO:0007669"/>
    <property type="project" value="TreeGrafter"/>
</dbReference>
<evidence type="ECO:0000256" key="3">
    <source>
        <dbReference type="SAM" id="Phobius"/>
    </source>
</evidence>
<dbReference type="PROSITE" id="PS50835">
    <property type="entry name" value="IG_LIKE"/>
    <property type="match status" value="2"/>
</dbReference>
<protein>
    <submittedName>
        <fullName evidence="7">Immunoglobulin domain-containing protein oig-4-like</fullName>
    </submittedName>
</protein>
<gene>
    <name evidence="7" type="primary">LOC108628155</name>
</gene>
<keyword evidence="3" id="KW-1133">Transmembrane helix</keyword>
<dbReference type="RefSeq" id="XP_017885397.2">
    <property type="nucleotide sequence ID" value="XM_018029908.2"/>
</dbReference>
<dbReference type="GO" id="GO:0050808">
    <property type="term" value="P:synapse organization"/>
    <property type="evidence" value="ECO:0007669"/>
    <property type="project" value="TreeGrafter"/>
</dbReference>
<organism evidence="6 7">
    <name type="scientific">Ceratina calcarata</name>
    <dbReference type="NCBI Taxonomy" id="156304"/>
    <lineage>
        <taxon>Eukaryota</taxon>
        <taxon>Metazoa</taxon>
        <taxon>Ecdysozoa</taxon>
        <taxon>Arthropoda</taxon>
        <taxon>Hexapoda</taxon>
        <taxon>Insecta</taxon>
        <taxon>Pterygota</taxon>
        <taxon>Neoptera</taxon>
        <taxon>Endopterygota</taxon>
        <taxon>Hymenoptera</taxon>
        <taxon>Apocrita</taxon>
        <taxon>Aculeata</taxon>
        <taxon>Apoidea</taxon>
        <taxon>Anthophila</taxon>
        <taxon>Apidae</taxon>
        <taxon>Ceratina</taxon>
        <taxon>Zadontomerus</taxon>
    </lineage>
</organism>
<dbReference type="Proteomes" id="UP000694925">
    <property type="component" value="Unplaced"/>
</dbReference>
<dbReference type="GO" id="GO:0007156">
    <property type="term" value="P:homophilic cell adhesion via plasma membrane adhesion molecules"/>
    <property type="evidence" value="ECO:0007669"/>
    <property type="project" value="TreeGrafter"/>
</dbReference>
<keyword evidence="2" id="KW-0393">Immunoglobulin domain</keyword>
<dbReference type="InterPro" id="IPR050958">
    <property type="entry name" value="Cell_Adh-Cytoskel_Orgn"/>
</dbReference>
<dbReference type="GeneID" id="108628155"/>
<dbReference type="Gene3D" id="2.60.40.10">
    <property type="entry name" value="Immunoglobulins"/>
    <property type="match status" value="2"/>
</dbReference>
<feature type="domain" description="Ig-like" evidence="5">
    <location>
        <begin position="79"/>
        <end position="102"/>
    </location>
</feature>
<dbReference type="FunFam" id="2.60.40.10:FF:000032">
    <property type="entry name" value="palladin isoform X1"/>
    <property type="match status" value="1"/>
</dbReference>
<evidence type="ECO:0000256" key="1">
    <source>
        <dbReference type="ARBA" id="ARBA00023157"/>
    </source>
</evidence>
<dbReference type="KEGG" id="ccal:108628155"/>
<evidence type="ECO:0000256" key="4">
    <source>
        <dbReference type="SAM" id="SignalP"/>
    </source>
</evidence>
<dbReference type="CDD" id="cd00096">
    <property type="entry name" value="Ig"/>
    <property type="match status" value="1"/>
</dbReference>
<keyword evidence="3" id="KW-0472">Membrane</keyword>
<reference evidence="7" key="1">
    <citation type="submission" date="2025-08" db="UniProtKB">
        <authorList>
            <consortium name="RefSeq"/>
        </authorList>
    </citation>
    <scope>IDENTIFICATION</scope>
    <source>
        <tissue evidence="7">Whole body</tissue>
    </source>
</reference>
<keyword evidence="6" id="KW-1185">Reference proteome</keyword>
<evidence type="ECO:0000256" key="2">
    <source>
        <dbReference type="ARBA" id="ARBA00023319"/>
    </source>
</evidence>
<feature type="transmembrane region" description="Helical" evidence="3">
    <location>
        <begin position="110"/>
        <end position="133"/>
    </location>
</feature>
<accession>A0AAJ7J6G2</accession>
<dbReference type="InterPro" id="IPR003599">
    <property type="entry name" value="Ig_sub"/>
</dbReference>
<feature type="signal peptide" evidence="4">
    <location>
        <begin position="1"/>
        <end position="21"/>
    </location>
</feature>
<feature type="domain" description="Ig-like" evidence="5">
    <location>
        <begin position="165"/>
        <end position="273"/>
    </location>
</feature>
<evidence type="ECO:0000313" key="6">
    <source>
        <dbReference type="Proteomes" id="UP000694925"/>
    </source>
</evidence>
<keyword evidence="3" id="KW-0812">Transmembrane</keyword>
<dbReference type="InterPro" id="IPR003598">
    <property type="entry name" value="Ig_sub2"/>
</dbReference>
<dbReference type="PANTHER" id="PTHR45080">
    <property type="entry name" value="CONTACTIN 5"/>
    <property type="match status" value="1"/>
</dbReference>
<dbReference type="Pfam" id="PF13927">
    <property type="entry name" value="Ig_3"/>
    <property type="match status" value="1"/>
</dbReference>
<dbReference type="AlphaFoldDB" id="A0AAJ7J6G2"/>
<keyword evidence="1" id="KW-1015">Disulfide bond</keyword>
<name>A0AAJ7J6G2_9HYME</name>
<evidence type="ECO:0000313" key="7">
    <source>
        <dbReference type="RefSeq" id="XP_017885397.2"/>
    </source>
</evidence>
<evidence type="ECO:0000259" key="5">
    <source>
        <dbReference type="PROSITE" id="PS50835"/>
    </source>
</evidence>
<dbReference type="GO" id="GO:0030424">
    <property type="term" value="C:axon"/>
    <property type="evidence" value="ECO:0007669"/>
    <property type="project" value="TreeGrafter"/>
</dbReference>
<dbReference type="GO" id="GO:0008046">
    <property type="term" value="F:axon guidance receptor activity"/>
    <property type="evidence" value="ECO:0007669"/>
    <property type="project" value="TreeGrafter"/>
</dbReference>
<dbReference type="SMART" id="SM00408">
    <property type="entry name" value="IGc2"/>
    <property type="match status" value="1"/>
</dbReference>
<dbReference type="InterPro" id="IPR007110">
    <property type="entry name" value="Ig-like_dom"/>
</dbReference>